<sequence>MSNPVFTGGPISFDASARVEKGHLVTVDADGKVKHADATGAIFGAVTEIADPADNHRPNDVAVHYGDVAVKLKFAGGDATAIKAGAAIFAAANGEVAATGTVQVGVAARAGKGDAVLTILNGLPAAAPAAG</sequence>
<accession>A0A540R7A4</accession>
<comment type="caution">
    <text evidence="1">The sequence shown here is derived from an EMBL/GenBank/DDBJ whole genome shotgun (WGS) entry which is preliminary data.</text>
</comment>
<protein>
    <recommendedName>
        <fullName evidence="3">DUF2190 family protein</fullName>
    </recommendedName>
</protein>
<evidence type="ECO:0000313" key="1">
    <source>
        <dbReference type="EMBL" id="TQE43578.1"/>
    </source>
</evidence>
<dbReference type="Proteomes" id="UP000318080">
    <property type="component" value="Unassembled WGS sequence"/>
</dbReference>
<evidence type="ECO:0000313" key="2">
    <source>
        <dbReference type="Proteomes" id="UP000318080"/>
    </source>
</evidence>
<organism evidence="1 2">
    <name type="scientific">Corynebacterium phoceense</name>
    <dbReference type="NCBI Taxonomy" id="1686286"/>
    <lineage>
        <taxon>Bacteria</taxon>
        <taxon>Bacillati</taxon>
        <taxon>Actinomycetota</taxon>
        <taxon>Actinomycetes</taxon>
        <taxon>Mycobacteriales</taxon>
        <taxon>Corynebacteriaceae</taxon>
        <taxon>Corynebacterium</taxon>
    </lineage>
</organism>
<dbReference type="AlphaFoldDB" id="A0A540R7A4"/>
<name>A0A540R7A4_9CORY</name>
<gene>
    <name evidence="1" type="ORF">EJK80_06100</name>
</gene>
<reference evidence="1 2" key="1">
    <citation type="submission" date="2019-06" db="EMBL/GenBank/DDBJ databases">
        <title>Draft genome of C. phoceense Strain 272.</title>
        <authorList>
            <person name="Pacheco L.G.C."/>
            <person name="Barberis C.M."/>
            <person name="Almuzara M.N."/>
            <person name="Traglia G.M."/>
            <person name="Santos C.S."/>
            <person name="Rocha D.J.P.G."/>
            <person name="Aguiar E.R.G.R."/>
            <person name="Vay C.A."/>
        </authorList>
    </citation>
    <scope>NUCLEOTIDE SEQUENCE [LARGE SCALE GENOMIC DNA]</scope>
    <source>
        <strain evidence="1 2">272</strain>
    </source>
</reference>
<dbReference type="STRING" id="1686286.GCA_900092335_02618"/>
<dbReference type="EMBL" id="VHIR01000007">
    <property type="protein sequence ID" value="TQE43578.1"/>
    <property type="molecule type" value="Genomic_DNA"/>
</dbReference>
<evidence type="ECO:0008006" key="3">
    <source>
        <dbReference type="Google" id="ProtNLM"/>
    </source>
</evidence>
<proteinExistence type="predicted"/>
<dbReference type="RefSeq" id="WP_141628841.1">
    <property type="nucleotide sequence ID" value="NZ_VHIR01000007.1"/>
</dbReference>
<keyword evidence="2" id="KW-1185">Reference proteome</keyword>